<protein>
    <recommendedName>
        <fullName evidence="3">SWIM-type domain-containing protein</fullName>
    </recommendedName>
</protein>
<evidence type="ECO:0000313" key="1">
    <source>
        <dbReference type="EMBL" id="KAH3733966.1"/>
    </source>
</evidence>
<reference evidence="1" key="2">
    <citation type="submission" date="2020-11" db="EMBL/GenBank/DDBJ databases">
        <authorList>
            <person name="McCartney M.A."/>
            <person name="Auch B."/>
            <person name="Kono T."/>
            <person name="Mallez S."/>
            <person name="Becker A."/>
            <person name="Gohl D.M."/>
            <person name="Silverstein K.A.T."/>
            <person name="Koren S."/>
            <person name="Bechman K.B."/>
            <person name="Herman A."/>
            <person name="Abrahante J.E."/>
            <person name="Garbe J."/>
        </authorList>
    </citation>
    <scope>NUCLEOTIDE SEQUENCE</scope>
    <source>
        <strain evidence="1">Duluth1</strain>
        <tissue evidence="1">Whole animal</tissue>
    </source>
</reference>
<organism evidence="1 2">
    <name type="scientific">Dreissena polymorpha</name>
    <name type="common">Zebra mussel</name>
    <name type="synonym">Mytilus polymorpha</name>
    <dbReference type="NCBI Taxonomy" id="45954"/>
    <lineage>
        <taxon>Eukaryota</taxon>
        <taxon>Metazoa</taxon>
        <taxon>Spiralia</taxon>
        <taxon>Lophotrochozoa</taxon>
        <taxon>Mollusca</taxon>
        <taxon>Bivalvia</taxon>
        <taxon>Autobranchia</taxon>
        <taxon>Heteroconchia</taxon>
        <taxon>Euheterodonta</taxon>
        <taxon>Imparidentia</taxon>
        <taxon>Neoheterodontei</taxon>
        <taxon>Myida</taxon>
        <taxon>Dreissenoidea</taxon>
        <taxon>Dreissenidae</taxon>
        <taxon>Dreissena</taxon>
    </lineage>
</organism>
<evidence type="ECO:0008006" key="3">
    <source>
        <dbReference type="Google" id="ProtNLM"/>
    </source>
</evidence>
<dbReference type="AlphaFoldDB" id="A0A9D4CUZ7"/>
<evidence type="ECO:0000313" key="2">
    <source>
        <dbReference type="Proteomes" id="UP000828390"/>
    </source>
</evidence>
<accession>A0A9D4CUZ7</accession>
<dbReference type="EMBL" id="JAIWYP010000011">
    <property type="protein sequence ID" value="KAH3733966.1"/>
    <property type="molecule type" value="Genomic_DNA"/>
</dbReference>
<sequence length="61" mass="6524">MREKPLYPWTITRSDGAIVGAHCDCMAGLGEACTPVAALLISVSTLALIRDSKTVTEKPTY</sequence>
<dbReference type="PANTHER" id="PTHR47526">
    <property type="entry name" value="ATP-DEPENDENT DNA HELICASE"/>
    <property type="match status" value="1"/>
</dbReference>
<comment type="caution">
    <text evidence="1">The sequence shown here is derived from an EMBL/GenBank/DDBJ whole genome shotgun (WGS) entry which is preliminary data.</text>
</comment>
<dbReference type="Proteomes" id="UP000828390">
    <property type="component" value="Unassembled WGS sequence"/>
</dbReference>
<gene>
    <name evidence="1" type="ORF">DPMN_040405</name>
</gene>
<proteinExistence type="predicted"/>
<name>A0A9D4CUZ7_DREPO</name>
<reference evidence="1" key="1">
    <citation type="journal article" date="2019" name="bioRxiv">
        <title>The Genome of the Zebra Mussel, Dreissena polymorpha: A Resource for Invasive Species Research.</title>
        <authorList>
            <person name="McCartney M.A."/>
            <person name="Auch B."/>
            <person name="Kono T."/>
            <person name="Mallez S."/>
            <person name="Zhang Y."/>
            <person name="Obille A."/>
            <person name="Becker A."/>
            <person name="Abrahante J.E."/>
            <person name="Garbe J."/>
            <person name="Badalamenti J.P."/>
            <person name="Herman A."/>
            <person name="Mangelson H."/>
            <person name="Liachko I."/>
            <person name="Sullivan S."/>
            <person name="Sone E.D."/>
            <person name="Koren S."/>
            <person name="Silverstein K.A.T."/>
            <person name="Beckman K.B."/>
            <person name="Gohl D.M."/>
        </authorList>
    </citation>
    <scope>NUCLEOTIDE SEQUENCE</scope>
    <source>
        <strain evidence="1">Duluth1</strain>
        <tissue evidence="1">Whole animal</tissue>
    </source>
</reference>
<dbReference type="PANTHER" id="PTHR47526:SF4">
    <property type="entry name" value="SWIM-TYPE DOMAIN-CONTAINING PROTEIN"/>
    <property type="match status" value="1"/>
</dbReference>
<keyword evidence="2" id="KW-1185">Reference proteome</keyword>